<name>A0AA86QZM0_9EUKA</name>
<organism evidence="2">
    <name type="scientific">Hexamita inflata</name>
    <dbReference type="NCBI Taxonomy" id="28002"/>
    <lineage>
        <taxon>Eukaryota</taxon>
        <taxon>Metamonada</taxon>
        <taxon>Diplomonadida</taxon>
        <taxon>Hexamitidae</taxon>
        <taxon>Hexamitinae</taxon>
        <taxon>Hexamita</taxon>
    </lineage>
</organism>
<gene>
    <name evidence="3" type="ORF">HINF_LOCUS32877</name>
    <name evidence="2" type="ORF">HINF_LOCUS50319</name>
</gene>
<dbReference type="AlphaFoldDB" id="A0AA86QZM0"/>
<comment type="caution">
    <text evidence="2">The sequence shown here is derived from an EMBL/GenBank/DDBJ whole genome shotgun (WGS) entry which is preliminary data.</text>
</comment>
<feature type="region of interest" description="Disordered" evidence="1">
    <location>
        <begin position="228"/>
        <end position="257"/>
    </location>
</feature>
<dbReference type="EMBL" id="CATOUU010000959">
    <property type="protein sequence ID" value="CAI9962674.1"/>
    <property type="molecule type" value="Genomic_DNA"/>
</dbReference>
<sequence length="325" mass="37662">MGDFSNAIVQTGMDIVQIASVISQEIKDVQKQDCWSQYEIINTDLLKDVKNGIQYERTLSHAETQTGLSVLENSLTQTRSCFQKLVIPPSVEKCINTELSLRRGNQDEEYIENKFTTYRDVQAVEVGDHTGARVPIVKKEQHGQKESIFAPGVDELQQFLNQDLDPVAYREKQIKKLQDMYADPYQNDSYDENFEYNICPLQEDNQYIEMQEPSEQYQNNYQNYDYQNRNLNQSNNQHSNYNQQPNNNKSNNQKTTIQQPNQATNFVPPTFIPEIPDVPDVPETNKQFFANGEVYDQSDFEVFQNNYCGVRANFDFNKCLCNNCA</sequence>
<reference evidence="2" key="1">
    <citation type="submission" date="2023-06" db="EMBL/GenBank/DDBJ databases">
        <authorList>
            <person name="Kurt Z."/>
        </authorList>
    </citation>
    <scope>NUCLEOTIDE SEQUENCE</scope>
</reference>
<accession>A0AA86QZM0</accession>
<protein>
    <submittedName>
        <fullName evidence="3">Hypothetical_protein</fullName>
    </submittedName>
</protein>
<feature type="compositionally biased region" description="Low complexity" evidence="1">
    <location>
        <begin position="228"/>
        <end position="253"/>
    </location>
</feature>
<proteinExistence type="predicted"/>
<evidence type="ECO:0000313" key="3">
    <source>
        <dbReference type="EMBL" id="CAL6030000.1"/>
    </source>
</evidence>
<keyword evidence="4" id="KW-1185">Reference proteome</keyword>
<evidence type="ECO:0000313" key="4">
    <source>
        <dbReference type="Proteomes" id="UP001642409"/>
    </source>
</evidence>
<reference evidence="3 4" key="2">
    <citation type="submission" date="2024-07" db="EMBL/GenBank/DDBJ databases">
        <authorList>
            <person name="Akdeniz Z."/>
        </authorList>
    </citation>
    <scope>NUCLEOTIDE SEQUENCE [LARGE SCALE GENOMIC DNA]</scope>
</reference>
<dbReference type="EMBL" id="CAXDID020000113">
    <property type="protein sequence ID" value="CAL6030000.1"/>
    <property type="molecule type" value="Genomic_DNA"/>
</dbReference>
<evidence type="ECO:0000256" key="1">
    <source>
        <dbReference type="SAM" id="MobiDB-lite"/>
    </source>
</evidence>
<dbReference type="Proteomes" id="UP001642409">
    <property type="component" value="Unassembled WGS sequence"/>
</dbReference>
<evidence type="ECO:0000313" key="2">
    <source>
        <dbReference type="EMBL" id="CAI9962674.1"/>
    </source>
</evidence>